<comment type="subcellular location">
    <subcellularLocation>
        <location evidence="1">Membrane</location>
        <topology evidence="1">Multi-pass membrane protein</topology>
    </subcellularLocation>
</comment>
<keyword evidence="4 7" id="KW-0472">Membrane</keyword>
<gene>
    <name evidence="9" type="primary">SMC2_1</name>
    <name evidence="9" type="ORF">E8E12_004673</name>
</gene>
<feature type="transmembrane region" description="Helical" evidence="7">
    <location>
        <begin position="6"/>
        <end position="30"/>
    </location>
</feature>
<evidence type="ECO:0000256" key="7">
    <source>
        <dbReference type="SAM" id="Phobius"/>
    </source>
</evidence>
<feature type="transmembrane region" description="Helical" evidence="7">
    <location>
        <begin position="124"/>
        <end position="145"/>
    </location>
</feature>
<dbReference type="Proteomes" id="UP000758155">
    <property type="component" value="Unassembled WGS sequence"/>
</dbReference>
<feature type="compositionally biased region" description="Basic and acidic residues" evidence="6">
    <location>
        <begin position="363"/>
        <end position="377"/>
    </location>
</feature>
<dbReference type="GO" id="GO:0016020">
    <property type="term" value="C:membrane"/>
    <property type="evidence" value="ECO:0007669"/>
    <property type="project" value="UniProtKB-SubCell"/>
</dbReference>
<dbReference type="PANTHER" id="PTHR33048">
    <property type="entry name" value="PTH11-LIKE INTEGRAL MEMBRANE PROTEIN (AFU_ORTHOLOGUE AFUA_5G11245)"/>
    <property type="match status" value="1"/>
</dbReference>
<dbReference type="EMBL" id="SWKV01000050">
    <property type="protein sequence ID" value="KAF3036443.1"/>
    <property type="molecule type" value="Genomic_DNA"/>
</dbReference>
<feature type="transmembrane region" description="Helical" evidence="7">
    <location>
        <begin position="181"/>
        <end position="204"/>
    </location>
</feature>
<evidence type="ECO:0000313" key="9">
    <source>
        <dbReference type="EMBL" id="KAF3036443.1"/>
    </source>
</evidence>
<reference evidence="9" key="1">
    <citation type="submission" date="2019-04" db="EMBL/GenBank/DDBJ databases">
        <title>Sequencing of skin fungus with MAO and IRED activity.</title>
        <authorList>
            <person name="Marsaioli A.J."/>
            <person name="Bonatto J.M.C."/>
            <person name="Reis Junior O."/>
        </authorList>
    </citation>
    <scope>NUCLEOTIDE SEQUENCE</scope>
    <source>
        <strain evidence="9">28M1</strain>
    </source>
</reference>
<feature type="transmembrane region" description="Helical" evidence="7">
    <location>
        <begin position="42"/>
        <end position="62"/>
    </location>
</feature>
<dbReference type="OrthoDB" id="5283415at2759"/>
<keyword evidence="3 7" id="KW-1133">Transmembrane helix</keyword>
<evidence type="ECO:0000256" key="2">
    <source>
        <dbReference type="ARBA" id="ARBA00022692"/>
    </source>
</evidence>
<dbReference type="InterPro" id="IPR049326">
    <property type="entry name" value="Rhodopsin_dom_fungi"/>
</dbReference>
<name>A0A9P5BZ58_9PLEO</name>
<dbReference type="InterPro" id="IPR052337">
    <property type="entry name" value="SAT4-like"/>
</dbReference>
<evidence type="ECO:0000256" key="1">
    <source>
        <dbReference type="ARBA" id="ARBA00004141"/>
    </source>
</evidence>
<evidence type="ECO:0000259" key="8">
    <source>
        <dbReference type="Pfam" id="PF20684"/>
    </source>
</evidence>
<feature type="transmembrane region" description="Helical" evidence="7">
    <location>
        <begin position="94"/>
        <end position="112"/>
    </location>
</feature>
<evidence type="ECO:0000256" key="6">
    <source>
        <dbReference type="SAM" id="MobiDB-lite"/>
    </source>
</evidence>
<proteinExistence type="inferred from homology"/>
<dbReference type="PANTHER" id="PTHR33048:SF160">
    <property type="entry name" value="SAT4 FAMILY MEMBRANE PROTEIN"/>
    <property type="match status" value="1"/>
</dbReference>
<dbReference type="AlphaFoldDB" id="A0A9P5BZ58"/>
<feature type="domain" description="Rhodopsin" evidence="8">
    <location>
        <begin position="26"/>
        <end position="279"/>
    </location>
</feature>
<comment type="similarity">
    <text evidence="5">Belongs to the SAT4 family.</text>
</comment>
<feature type="region of interest" description="Disordered" evidence="6">
    <location>
        <begin position="303"/>
        <end position="322"/>
    </location>
</feature>
<keyword evidence="2 7" id="KW-0812">Transmembrane</keyword>
<evidence type="ECO:0000256" key="4">
    <source>
        <dbReference type="ARBA" id="ARBA00023136"/>
    </source>
</evidence>
<evidence type="ECO:0000313" key="10">
    <source>
        <dbReference type="Proteomes" id="UP000758155"/>
    </source>
</evidence>
<keyword evidence="10" id="KW-1185">Reference proteome</keyword>
<dbReference type="Pfam" id="PF20684">
    <property type="entry name" value="Fung_rhodopsin"/>
    <property type="match status" value="1"/>
</dbReference>
<comment type="caution">
    <text evidence="9">The sequence shown here is derived from an EMBL/GenBank/DDBJ whole genome shotgun (WGS) entry which is preliminary data.</text>
</comment>
<evidence type="ECO:0000256" key="3">
    <source>
        <dbReference type="ARBA" id="ARBA00022989"/>
    </source>
</evidence>
<sequence>MVESRQNEALALICAFPIVSTIFVILRTYSRYLSRNFGWDDYLIFLSTLLLLGQTLTIYKYVLVSGTGYHVHDLPKQTIAEKITALKWSFAVQMFYHPLMCAIRASIISFLFRMKDYRRRIRYTLHIVFWLNVGYTVAASLGNTLQCNPVQYTWLRPKMDQYDANGNVTVKGGTCFDSRTFVLASCALSIFMDLIIIPIPSIMVWDLQMSVKTKTLVVLVMSLGWIATGVSVGRFIVYYYRFAPTNLDRTWDIGVVISIVEPAVHVITACAPATKGLFRMLFPSFDSDYGTYDESYVPYTPSNTKQFGSRTTASNQRPSTGGFNFGLSSKSVEDGHDIVITERQQPSPRGEDVYGMKPLGSVDSREDIGHDDYEPTHTARASRANTGHSKVESEFVEAEPIHVLGHAK</sequence>
<protein>
    <submittedName>
        <fullName evidence="9">Structural maintenance of chromosomes protein 2</fullName>
    </submittedName>
</protein>
<feature type="region of interest" description="Disordered" evidence="6">
    <location>
        <begin position="343"/>
        <end position="393"/>
    </location>
</feature>
<organism evidence="9 10">
    <name type="scientific">Didymella heteroderae</name>
    <dbReference type="NCBI Taxonomy" id="1769908"/>
    <lineage>
        <taxon>Eukaryota</taxon>
        <taxon>Fungi</taxon>
        <taxon>Dikarya</taxon>
        <taxon>Ascomycota</taxon>
        <taxon>Pezizomycotina</taxon>
        <taxon>Dothideomycetes</taxon>
        <taxon>Pleosporomycetidae</taxon>
        <taxon>Pleosporales</taxon>
        <taxon>Pleosporineae</taxon>
        <taxon>Didymellaceae</taxon>
        <taxon>Didymella</taxon>
    </lineage>
</organism>
<evidence type="ECO:0000256" key="5">
    <source>
        <dbReference type="ARBA" id="ARBA00038359"/>
    </source>
</evidence>
<feature type="transmembrane region" description="Helical" evidence="7">
    <location>
        <begin position="216"/>
        <end position="240"/>
    </location>
</feature>
<accession>A0A9P5BZ58</accession>